<evidence type="ECO:0000256" key="11">
    <source>
        <dbReference type="ARBA" id="ARBA00023004"/>
    </source>
</evidence>
<evidence type="ECO:0000256" key="8">
    <source>
        <dbReference type="ARBA" id="ARBA00022723"/>
    </source>
</evidence>
<keyword evidence="5 14" id="KW-1003">Cell membrane</keyword>
<dbReference type="PANTHER" id="PTHR40255">
    <property type="entry name" value="UPF0093 MEMBRANE PROTEIN SLR1790"/>
    <property type="match status" value="1"/>
</dbReference>
<evidence type="ECO:0000256" key="6">
    <source>
        <dbReference type="ARBA" id="ARBA00022617"/>
    </source>
</evidence>
<feature type="transmembrane region" description="Helical" evidence="14">
    <location>
        <begin position="123"/>
        <end position="141"/>
    </location>
</feature>
<evidence type="ECO:0000256" key="2">
    <source>
        <dbReference type="ARBA" id="ARBA00005073"/>
    </source>
</evidence>
<keyword evidence="10 14" id="KW-0560">Oxidoreductase</keyword>
<evidence type="ECO:0000256" key="7">
    <source>
        <dbReference type="ARBA" id="ARBA00022692"/>
    </source>
</evidence>
<dbReference type="PANTHER" id="PTHR40255:SF1">
    <property type="entry name" value="PROTOPORPHYRINOGEN IX OXIDASE"/>
    <property type="match status" value="1"/>
</dbReference>
<dbReference type="InterPro" id="IPR005265">
    <property type="entry name" value="HemJ-like"/>
</dbReference>
<dbReference type="Proteomes" id="UP001485459">
    <property type="component" value="Chromosome"/>
</dbReference>
<evidence type="ECO:0000256" key="10">
    <source>
        <dbReference type="ARBA" id="ARBA00023002"/>
    </source>
</evidence>
<keyword evidence="17" id="KW-1185">Reference proteome</keyword>
<comment type="function">
    <text evidence="14 15">Catalyzes the oxidation of protoporphyrinogen IX to protoporphyrin IX.</text>
</comment>
<dbReference type="EC" id="1.3.99.-" evidence="14 15"/>
<keyword evidence="6 14" id="KW-0349">Heme</keyword>
<evidence type="ECO:0000256" key="14">
    <source>
        <dbReference type="HAMAP-Rule" id="MF_02239"/>
    </source>
</evidence>
<dbReference type="Pfam" id="PF03653">
    <property type="entry name" value="UPF0093"/>
    <property type="match status" value="1"/>
</dbReference>
<feature type="transmembrane region" description="Helical" evidence="14">
    <location>
        <begin position="6"/>
        <end position="28"/>
    </location>
</feature>
<evidence type="ECO:0000256" key="3">
    <source>
        <dbReference type="ARBA" id="ARBA00006501"/>
    </source>
</evidence>
<comment type="cofactor">
    <cofactor evidence="14 15">
        <name>heme b</name>
        <dbReference type="ChEBI" id="CHEBI:60344"/>
    </cofactor>
    <text evidence="14 15">Binds 1 heme b (iron(II)-protoporphyrin IX) group per subunit.</text>
</comment>
<feature type="transmembrane region" description="Helical" evidence="14">
    <location>
        <begin position="147"/>
        <end position="168"/>
    </location>
</feature>
<keyword evidence="12 14" id="KW-0472">Membrane</keyword>
<keyword evidence="7 14" id="KW-0812">Transmembrane</keyword>
<feature type="transmembrane region" description="Helical" evidence="14">
    <location>
        <begin position="83"/>
        <end position="102"/>
    </location>
</feature>
<feature type="transmembrane region" description="Helical" evidence="14">
    <location>
        <begin position="55"/>
        <end position="77"/>
    </location>
</feature>
<comment type="subcellular location">
    <subcellularLocation>
        <location evidence="1 14">Cell membrane</location>
        <topology evidence="1 14">Multi-pass membrane protein</topology>
    </subcellularLocation>
</comment>
<evidence type="ECO:0000256" key="12">
    <source>
        <dbReference type="ARBA" id="ARBA00023136"/>
    </source>
</evidence>
<reference evidence="17" key="1">
    <citation type="submission" date="2024-03" db="EMBL/GenBank/DDBJ databases">
        <title>Chitinophaga horti sp. nov., isolated from garden soil.</title>
        <authorList>
            <person name="Lee D.S."/>
            <person name="Han D.M."/>
            <person name="Baek J.H."/>
            <person name="Choi D.G."/>
            <person name="Jeon J.H."/>
            <person name="Jeon C.O."/>
        </authorList>
    </citation>
    <scope>NUCLEOTIDE SEQUENCE [LARGE SCALE GENOMIC DNA]</scope>
    <source>
        <strain evidence="17">GPA1</strain>
    </source>
</reference>
<comment type="catalytic activity">
    <reaction evidence="13 14 15">
        <text>protoporphyrinogen IX + 3 A = protoporphyrin IX + 3 AH2</text>
        <dbReference type="Rhea" id="RHEA:62000"/>
        <dbReference type="ChEBI" id="CHEBI:13193"/>
        <dbReference type="ChEBI" id="CHEBI:17499"/>
        <dbReference type="ChEBI" id="CHEBI:57306"/>
        <dbReference type="ChEBI" id="CHEBI:57307"/>
    </reaction>
</comment>
<keyword evidence="8 14" id="KW-0479">Metal-binding</keyword>
<dbReference type="RefSeq" id="WP_341834051.1">
    <property type="nucleotide sequence ID" value="NZ_CP149822.1"/>
</dbReference>
<evidence type="ECO:0000256" key="5">
    <source>
        <dbReference type="ARBA" id="ARBA00022475"/>
    </source>
</evidence>
<name>A0ABZ2YI03_9BACT</name>
<evidence type="ECO:0000256" key="9">
    <source>
        <dbReference type="ARBA" id="ARBA00022989"/>
    </source>
</evidence>
<protein>
    <recommendedName>
        <fullName evidence="4 14">Protoporphyrinogen IX oxidase</fullName>
        <shortName evidence="14">PPO</shortName>
        <ecNumber evidence="14 15">1.3.99.-</ecNumber>
    </recommendedName>
</protein>
<comment type="pathway">
    <text evidence="2 14 15">Porphyrin-containing compound metabolism; protoporphyrin-IX biosynthesis; protoporphyrin-IX from protoporphyrinogen-IX: step 1/1.</text>
</comment>
<keyword evidence="11 14" id="KW-0408">Iron</keyword>
<keyword evidence="9 14" id="KW-1133">Transmembrane helix</keyword>
<evidence type="ECO:0000256" key="4">
    <source>
        <dbReference type="ARBA" id="ARBA00017504"/>
    </source>
</evidence>
<dbReference type="EMBL" id="CP149822">
    <property type="protein sequence ID" value="WZN39044.1"/>
    <property type="molecule type" value="Genomic_DNA"/>
</dbReference>
<sequence>MYLTIKALHIIFIVTWFAGLFYIVRLFVYFTEAQEMEEPQRSILQDQYRIMMKRLWFGITWPSAILTLVFGPWMAFLLGSIPVWLWIKLAFVLGLYFYFFFLHGIYKDLHAGVVKRSSTQLRVWNEVATIFLVAIVFLVVLKSFLSMIWSMVGLIIFTACLMVAIKVYKRVREKKNK</sequence>
<accession>A0ABZ2YI03</accession>
<evidence type="ECO:0000256" key="1">
    <source>
        <dbReference type="ARBA" id="ARBA00004651"/>
    </source>
</evidence>
<evidence type="ECO:0000313" key="17">
    <source>
        <dbReference type="Proteomes" id="UP001485459"/>
    </source>
</evidence>
<feature type="binding site" description="axial binding residue" evidence="14">
    <location>
        <position position="9"/>
    </location>
    <ligand>
        <name>heme</name>
        <dbReference type="ChEBI" id="CHEBI:30413"/>
    </ligand>
    <ligandPart>
        <name>Fe</name>
        <dbReference type="ChEBI" id="CHEBI:18248"/>
    </ligandPart>
</feature>
<evidence type="ECO:0000313" key="16">
    <source>
        <dbReference type="EMBL" id="WZN39044.1"/>
    </source>
</evidence>
<organism evidence="16 17">
    <name type="scientific">Chitinophaga pollutisoli</name>
    <dbReference type="NCBI Taxonomy" id="3133966"/>
    <lineage>
        <taxon>Bacteria</taxon>
        <taxon>Pseudomonadati</taxon>
        <taxon>Bacteroidota</taxon>
        <taxon>Chitinophagia</taxon>
        <taxon>Chitinophagales</taxon>
        <taxon>Chitinophagaceae</taxon>
        <taxon>Chitinophaga</taxon>
    </lineage>
</organism>
<evidence type="ECO:0000256" key="13">
    <source>
        <dbReference type="ARBA" id="ARBA00048390"/>
    </source>
</evidence>
<comment type="similarity">
    <text evidence="3 14 15">Belongs to the HemJ family.</text>
</comment>
<dbReference type="PIRSF" id="PIRSF004638">
    <property type="entry name" value="UCP004638"/>
    <property type="match status" value="1"/>
</dbReference>
<comment type="subunit">
    <text evidence="14">Homodimer.</text>
</comment>
<evidence type="ECO:0000256" key="15">
    <source>
        <dbReference type="PIRNR" id="PIRNR004638"/>
    </source>
</evidence>
<proteinExistence type="inferred from homology"/>
<gene>
    <name evidence="16" type="ORF">WJU16_13635</name>
</gene>
<dbReference type="HAMAP" id="MF_02239">
    <property type="entry name" value="HemJ"/>
    <property type="match status" value="1"/>
</dbReference>
<feature type="binding site" description="axial binding residue" evidence="14">
    <location>
        <position position="88"/>
    </location>
    <ligand>
        <name>heme</name>
        <dbReference type="ChEBI" id="CHEBI:30413"/>
    </ligand>
    <ligandPart>
        <name>Fe</name>
        <dbReference type="ChEBI" id="CHEBI:18248"/>
    </ligandPart>
</feature>